<evidence type="ECO:0000313" key="1">
    <source>
        <dbReference type="EMBL" id="KEY71228.1"/>
    </source>
</evidence>
<gene>
    <name evidence="1" type="ORF">S7711_10566</name>
</gene>
<dbReference type="HOGENOM" id="CLU_1983020_0_0_1"/>
<dbReference type="EMBL" id="KL648338">
    <property type="protein sequence ID" value="KEY71228.1"/>
    <property type="molecule type" value="Genomic_DNA"/>
</dbReference>
<dbReference type="Proteomes" id="UP000028045">
    <property type="component" value="Unassembled WGS sequence"/>
</dbReference>
<protein>
    <submittedName>
        <fullName evidence="1">Uncharacterized protein</fullName>
    </submittedName>
</protein>
<organism evidence="1 2">
    <name type="scientific">Stachybotrys chartarum (strain CBS 109288 / IBT 7711)</name>
    <name type="common">Toxic black mold</name>
    <name type="synonym">Stilbospora chartarum</name>
    <dbReference type="NCBI Taxonomy" id="1280523"/>
    <lineage>
        <taxon>Eukaryota</taxon>
        <taxon>Fungi</taxon>
        <taxon>Dikarya</taxon>
        <taxon>Ascomycota</taxon>
        <taxon>Pezizomycotina</taxon>
        <taxon>Sordariomycetes</taxon>
        <taxon>Hypocreomycetidae</taxon>
        <taxon>Hypocreales</taxon>
        <taxon>Stachybotryaceae</taxon>
        <taxon>Stachybotrys</taxon>
    </lineage>
</organism>
<sequence>MLDKPPKINWENAESIDEWRWYYKIILARQETRIDDLKARVGRKIMEKHELSKDAPYISQARDILSQFVTKVPENDKQKEERRKDFHEIKERLQYGENIIASLEERYPDRGGERVIIEVASSVRRG</sequence>
<evidence type="ECO:0000313" key="2">
    <source>
        <dbReference type="Proteomes" id="UP000028045"/>
    </source>
</evidence>
<name>A0A084B0Z9_STACB</name>
<reference evidence="1 2" key="1">
    <citation type="journal article" date="2014" name="BMC Genomics">
        <title>Comparative genome sequencing reveals chemotype-specific gene clusters in the toxigenic black mold Stachybotrys.</title>
        <authorList>
            <person name="Semeiks J."/>
            <person name="Borek D."/>
            <person name="Otwinowski Z."/>
            <person name="Grishin N.V."/>
        </authorList>
    </citation>
    <scope>NUCLEOTIDE SEQUENCE [LARGE SCALE GENOMIC DNA]</scope>
    <source>
        <strain evidence="2">CBS 109288 / IBT 7711</strain>
    </source>
</reference>
<keyword evidence="2" id="KW-1185">Reference proteome</keyword>
<accession>A0A084B0Z9</accession>
<dbReference type="AlphaFoldDB" id="A0A084B0Z9"/>
<proteinExistence type="predicted"/>